<keyword evidence="6" id="KW-0630">Potassium</keyword>
<evidence type="ECO:0000256" key="11">
    <source>
        <dbReference type="SAM" id="MobiDB-lite"/>
    </source>
</evidence>
<keyword evidence="10" id="KW-0407">Ion channel</keyword>
<dbReference type="GO" id="GO:0001508">
    <property type="term" value="P:action potential"/>
    <property type="evidence" value="ECO:0007669"/>
    <property type="project" value="TreeGrafter"/>
</dbReference>
<sequence length="289" mass="30967">MTVRPRLQARVFEVLDPDDRPAPIERALNLALSALIVLNVAGVVLGSVPAVERRFGAGLHLLELFSLGVFSVEYAGRVWTAPMKSGALPGWRGRLRWIFSVMGLIDLGVLLALALPGLGGLTAFRSLRLLKLVSILKFGRYSGSLSLIGRVLRSRREELLTTVLIVFVLVLIAATALFNLERGNKGFESIPAAMWWAIVTLTTVGYGDTYPLTGAGRAVAGFVMLLGIGIVALPAGLIASGFNEELQRRKTPGTGAPDQGHAPTPFCPHCGARRIPDQAPTEPFVTPDP</sequence>
<protein>
    <recommendedName>
        <fullName evidence="13">Ion transport domain-containing protein</fullName>
    </recommendedName>
</protein>
<name>A0A917ULS9_9DEIO</name>
<evidence type="ECO:0000313" key="15">
    <source>
        <dbReference type="Proteomes" id="UP000635726"/>
    </source>
</evidence>
<reference evidence="14" key="2">
    <citation type="submission" date="2020-09" db="EMBL/GenBank/DDBJ databases">
        <authorList>
            <person name="Sun Q."/>
            <person name="Ohkuma M."/>
        </authorList>
    </citation>
    <scope>NUCLEOTIDE SEQUENCE</scope>
    <source>
        <strain evidence="14">JCM 14371</strain>
    </source>
</reference>
<dbReference type="RefSeq" id="WP_188961121.1">
    <property type="nucleotide sequence ID" value="NZ_BMOE01000002.1"/>
</dbReference>
<evidence type="ECO:0000256" key="3">
    <source>
        <dbReference type="ARBA" id="ARBA00022538"/>
    </source>
</evidence>
<evidence type="ECO:0000256" key="9">
    <source>
        <dbReference type="ARBA" id="ARBA00023136"/>
    </source>
</evidence>
<evidence type="ECO:0000259" key="13">
    <source>
        <dbReference type="Pfam" id="PF00520"/>
    </source>
</evidence>
<keyword evidence="15" id="KW-1185">Reference proteome</keyword>
<evidence type="ECO:0000256" key="6">
    <source>
        <dbReference type="ARBA" id="ARBA00022958"/>
    </source>
</evidence>
<evidence type="ECO:0000256" key="1">
    <source>
        <dbReference type="ARBA" id="ARBA00004141"/>
    </source>
</evidence>
<feature type="region of interest" description="Disordered" evidence="11">
    <location>
        <begin position="248"/>
        <end position="289"/>
    </location>
</feature>
<dbReference type="AlphaFoldDB" id="A0A917ULS9"/>
<dbReference type="InterPro" id="IPR005821">
    <property type="entry name" value="Ion_trans_dom"/>
</dbReference>
<dbReference type="PANTHER" id="PTHR11537:SF254">
    <property type="entry name" value="POTASSIUM VOLTAGE-GATED CHANNEL PROTEIN SHAB"/>
    <property type="match status" value="1"/>
</dbReference>
<accession>A0A917ULS9</accession>
<feature type="transmembrane region" description="Helical" evidence="12">
    <location>
        <begin position="57"/>
        <end position="76"/>
    </location>
</feature>
<evidence type="ECO:0000256" key="8">
    <source>
        <dbReference type="ARBA" id="ARBA00023065"/>
    </source>
</evidence>
<reference evidence="14" key="1">
    <citation type="journal article" date="2014" name="Int. J. Syst. Evol. Microbiol.">
        <title>Complete genome sequence of Corynebacterium casei LMG S-19264T (=DSM 44701T), isolated from a smear-ripened cheese.</title>
        <authorList>
            <consortium name="US DOE Joint Genome Institute (JGI-PGF)"/>
            <person name="Walter F."/>
            <person name="Albersmeier A."/>
            <person name="Kalinowski J."/>
            <person name="Ruckert C."/>
        </authorList>
    </citation>
    <scope>NUCLEOTIDE SEQUENCE</scope>
    <source>
        <strain evidence="14">JCM 14371</strain>
    </source>
</reference>
<evidence type="ECO:0000256" key="4">
    <source>
        <dbReference type="ARBA" id="ARBA00022692"/>
    </source>
</evidence>
<feature type="domain" description="Ion transport" evidence="13">
    <location>
        <begin position="28"/>
        <end position="249"/>
    </location>
</feature>
<feature type="transmembrane region" description="Helical" evidence="12">
    <location>
        <begin position="30"/>
        <end position="51"/>
    </location>
</feature>
<proteinExistence type="predicted"/>
<dbReference type="Proteomes" id="UP000635726">
    <property type="component" value="Unassembled WGS sequence"/>
</dbReference>
<evidence type="ECO:0000256" key="12">
    <source>
        <dbReference type="SAM" id="Phobius"/>
    </source>
</evidence>
<dbReference type="PANTHER" id="PTHR11537">
    <property type="entry name" value="VOLTAGE-GATED POTASSIUM CHANNEL"/>
    <property type="match status" value="1"/>
</dbReference>
<keyword evidence="4 12" id="KW-0812">Transmembrane</keyword>
<evidence type="ECO:0000256" key="5">
    <source>
        <dbReference type="ARBA" id="ARBA00022826"/>
    </source>
</evidence>
<evidence type="ECO:0000256" key="7">
    <source>
        <dbReference type="ARBA" id="ARBA00022989"/>
    </source>
</evidence>
<dbReference type="Gene3D" id="1.10.287.70">
    <property type="match status" value="1"/>
</dbReference>
<evidence type="ECO:0000256" key="2">
    <source>
        <dbReference type="ARBA" id="ARBA00022448"/>
    </source>
</evidence>
<feature type="transmembrane region" description="Helical" evidence="12">
    <location>
        <begin position="219"/>
        <end position="242"/>
    </location>
</feature>
<gene>
    <name evidence="14" type="ORF">GCM10008939_09490</name>
</gene>
<keyword evidence="2" id="KW-0813">Transport</keyword>
<keyword evidence="9 12" id="KW-0472">Membrane</keyword>
<keyword evidence="3" id="KW-0633">Potassium transport</keyword>
<feature type="transmembrane region" description="Helical" evidence="12">
    <location>
        <begin position="97"/>
        <end position="124"/>
    </location>
</feature>
<dbReference type="GO" id="GO:0005249">
    <property type="term" value="F:voltage-gated potassium channel activity"/>
    <property type="evidence" value="ECO:0007669"/>
    <property type="project" value="InterPro"/>
</dbReference>
<dbReference type="PRINTS" id="PR00169">
    <property type="entry name" value="KCHANNEL"/>
</dbReference>
<keyword evidence="7 12" id="KW-1133">Transmembrane helix</keyword>
<dbReference type="EMBL" id="BMOE01000002">
    <property type="protein sequence ID" value="GGJ67348.1"/>
    <property type="molecule type" value="Genomic_DNA"/>
</dbReference>
<dbReference type="InterPro" id="IPR028325">
    <property type="entry name" value="VG_K_chnl"/>
</dbReference>
<organism evidence="14 15">
    <name type="scientific">Deinococcus aquiradiocola</name>
    <dbReference type="NCBI Taxonomy" id="393059"/>
    <lineage>
        <taxon>Bacteria</taxon>
        <taxon>Thermotogati</taxon>
        <taxon>Deinococcota</taxon>
        <taxon>Deinococci</taxon>
        <taxon>Deinococcales</taxon>
        <taxon>Deinococcaceae</taxon>
        <taxon>Deinococcus</taxon>
    </lineage>
</organism>
<keyword evidence="5" id="KW-0631">Potassium channel</keyword>
<comment type="subcellular location">
    <subcellularLocation>
        <location evidence="1">Membrane</location>
        <topology evidence="1">Multi-pass membrane protein</topology>
    </subcellularLocation>
</comment>
<feature type="transmembrane region" description="Helical" evidence="12">
    <location>
        <begin position="159"/>
        <end position="178"/>
    </location>
</feature>
<comment type="caution">
    <text evidence="14">The sequence shown here is derived from an EMBL/GenBank/DDBJ whole genome shotgun (WGS) entry which is preliminary data.</text>
</comment>
<dbReference type="GO" id="GO:0008076">
    <property type="term" value="C:voltage-gated potassium channel complex"/>
    <property type="evidence" value="ECO:0007669"/>
    <property type="project" value="InterPro"/>
</dbReference>
<feature type="transmembrane region" description="Helical" evidence="12">
    <location>
        <begin position="190"/>
        <end position="207"/>
    </location>
</feature>
<evidence type="ECO:0000256" key="10">
    <source>
        <dbReference type="ARBA" id="ARBA00023303"/>
    </source>
</evidence>
<evidence type="ECO:0000313" key="14">
    <source>
        <dbReference type="EMBL" id="GGJ67348.1"/>
    </source>
</evidence>
<keyword evidence="8" id="KW-0406">Ion transport</keyword>
<dbReference type="Pfam" id="PF00520">
    <property type="entry name" value="Ion_trans"/>
    <property type="match status" value="1"/>
</dbReference>
<dbReference type="SUPFAM" id="SSF81324">
    <property type="entry name" value="Voltage-gated potassium channels"/>
    <property type="match status" value="1"/>
</dbReference>